<organism evidence="1 2">
    <name type="scientific">Bacteroides clarus</name>
    <dbReference type="NCBI Taxonomy" id="626929"/>
    <lineage>
        <taxon>Bacteria</taxon>
        <taxon>Pseudomonadati</taxon>
        <taxon>Bacteroidota</taxon>
        <taxon>Bacteroidia</taxon>
        <taxon>Bacteroidales</taxon>
        <taxon>Bacteroidaceae</taxon>
        <taxon>Bacteroides</taxon>
    </lineage>
</organism>
<gene>
    <name evidence="1" type="ORF">B5F97_05325</name>
</gene>
<reference evidence="2" key="1">
    <citation type="submission" date="2017-04" db="EMBL/GenBank/DDBJ databases">
        <title>Function of individual gut microbiota members based on whole genome sequencing of pure cultures obtained from chicken caecum.</title>
        <authorList>
            <person name="Medvecky M."/>
            <person name="Cejkova D."/>
            <person name="Polansky O."/>
            <person name="Karasova D."/>
            <person name="Kubasova T."/>
            <person name="Cizek A."/>
            <person name="Rychlik I."/>
        </authorList>
    </citation>
    <scope>NUCLEOTIDE SEQUENCE [LARGE SCALE GENOMIC DNA]</scope>
    <source>
        <strain evidence="2">An43</strain>
    </source>
</reference>
<dbReference type="Proteomes" id="UP000195386">
    <property type="component" value="Unassembled WGS sequence"/>
</dbReference>
<evidence type="ECO:0000313" key="2">
    <source>
        <dbReference type="Proteomes" id="UP000195386"/>
    </source>
</evidence>
<dbReference type="RefSeq" id="WP_143270010.1">
    <property type="nucleotide sequence ID" value="NZ_CAMMFP010000007.1"/>
</dbReference>
<name>A0A1Y3Z0F6_9BACE</name>
<dbReference type="EMBL" id="NFII01000003">
    <property type="protein sequence ID" value="OUO02199.1"/>
    <property type="molecule type" value="Genomic_DNA"/>
</dbReference>
<evidence type="ECO:0000313" key="1">
    <source>
        <dbReference type="EMBL" id="OUO02199.1"/>
    </source>
</evidence>
<accession>A0A1Y3Z0F6</accession>
<comment type="caution">
    <text evidence="1">The sequence shown here is derived from an EMBL/GenBank/DDBJ whole genome shotgun (WGS) entry which is preliminary data.</text>
</comment>
<sequence>MEREINKFPTRGTGNTNRWYRQFQALVLKIPTVGIRRTNRWYFRFQPLVLKVPHQELTI</sequence>
<dbReference type="AlphaFoldDB" id="A0A1Y3Z0F6"/>
<protein>
    <submittedName>
        <fullName evidence="1">Uncharacterized protein</fullName>
    </submittedName>
</protein>
<proteinExistence type="predicted"/>